<dbReference type="InterPro" id="IPR016192">
    <property type="entry name" value="APOBEC/CMP_deaminase_Zn-bd"/>
</dbReference>
<dbReference type="PROSITE" id="PS51747">
    <property type="entry name" value="CYT_DCMP_DEAMINASES_2"/>
    <property type="match status" value="1"/>
</dbReference>
<dbReference type="Pfam" id="PF00383">
    <property type="entry name" value="dCMP_cyt_deam_1"/>
    <property type="match status" value="1"/>
</dbReference>
<keyword evidence="3" id="KW-0378">Hydrolase</keyword>
<feature type="domain" description="CMP/dCMP-type deaminase" evidence="5">
    <location>
        <begin position="246"/>
        <end position="428"/>
    </location>
</feature>
<evidence type="ECO:0000259" key="5">
    <source>
        <dbReference type="PROSITE" id="PS51747"/>
    </source>
</evidence>
<dbReference type="Proteomes" id="UP000474777">
    <property type="component" value="Unassembled WGS sequence"/>
</dbReference>
<keyword evidence="2" id="KW-0479">Metal-binding</keyword>
<comment type="caution">
    <text evidence="6">The sequence shown here is derived from an EMBL/GenBank/DDBJ whole genome shotgun (WGS) entry which is preliminary data.</text>
</comment>
<dbReference type="RefSeq" id="WP_163916033.1">
    <property type="nucleotide sequence ID" value="NZ_JAAGWD010000007.1"/>
</dbReference>
<organism evidence="6 7">
    <name type="scientific">Pontibacter burrus</name>
    <dbReference type="NCBI Taxonomy" id="2704466"/>
    <lineage>
        <taxon>Bacteria</taxon>
        <taxon>Pseudomonadati</taxon>
        <taxon>Bacteroidota</taxon>
        <taxon>Cytophagia</taxon>
        <taxon>Cytophagales</taxon>
        <taxon>Hymenobacteraceae</taxon>
        <taxon>Pontibacter</taxon>
    </lineage>
</organism>
<proteinExistence type="inferred from homology"/>
<dbReference type="PANTHER" id="PTHR11086:SF18">
    <property type="entry name" value="DEOXYCYTIDYLATE DEAMINASE"/>
    <property type="match status" value="1"/>
</dbReference>
<reference evidence="6 7" key="1">
    <citation type="submission" date="2020-02" db="EMBL/GenBank/DDBJ databases">
        <authorList>
            <person name="Kim M.K."/>
        </authorList>
    </citation>
    <scope>NUCLEOTIDE SEQUENCE [LARGE SCALE GENOMIC DNA]</scope>
    <source>
        <strain evidence="6 7">BT327</strain>
    </source>
</reference>
<evidence type="ECO:0000256" key="4">
    <source>
        <dbReference type="ARBA" id="ARBA00022833"/>
    </source>
</evidence>
<sequence>MSLPALKIFPDSKESGKKLKERIIDTHTEELIIGLCGPIGTDIHFVAKQLGSVIDVHYGYKFEIIRLSDFIKKLFNVKREDFTSEYDYVNQLIAQGNELRKEKGPSVLAELAINEIAVKREITKQEKSENTFKSERTCYIIDSLKNVEELELFRLIYSDLFYFIGVFSNIEIRVQNLENRRLQKHEVYKLIDVDSGEEIQFGQKVANTFVQADFFLRLESSNSVLVNSRIIRYLNLIFNSEIITPSSSETAMYQAFAAAGNSACLSRQVGASITNDRGDIISVGWNDVPKYNGGVYTYSETNHMGGKDHRCLYVEGGKCFNDSEKQLIQSLLLDKLIQEGVINLEDKVKADSIIRSSRIKELIEFSRAVHAEMHAIIVGSQKSGADVVGGKLFCTTYPCHNCARHIIAAGIKDVYYIEPYRKSLALKLHQDSITEIESQTDKVRILMFDGVSPRRYLEFFTMSPNSRKENGIVKNIDKKKAFPKHTVSLQAIPILEKEIIKELESKELIKIDGQ</sequence>
<dbReference type="GO" id="GO:0008270">
    <property type="term" value="F:zinc ion binding"/>
    <property type="evidence" value="ECO:0007669"/>
    <property type="project" value="InterPro"/>
</dbReference>
<dbReference type="NCBIfam" id="NF041025">
    <property type="entry name" value="antiphage_deaminase"/>
    <property type="match status" value="1"/>
</dbReference>
<dbReference type="Gene3D" id="3.40.50.300">
    <property type="entry name" value="P-loop containing nucleotide triphosphate hydrolases"/>
    <property type="match status" value="1"/>
</dbReference>
<dbReference type="SUPFAM" id="SSF53927">
    <property type="entry name" value="Cytidine deaminase-like"/>
    <property type="match status" value="1"/>
</dbReference>
<evidence type="ECO:0000313" key="7">
    <source>
        <dbReference type="Proteomes" id="UP000474777"/>
    </source>
</evidence>
<comment type="similarity">
    <text evidence="1">Belongs to the cytidine and deoxycytidylate deaminase family.</text>
</comment>
<dbReference type="GO" id="GO:0005737">
    <property type="term" value="C:cytoplasm"/>
    <property type="evidence" value="ECO:0007669"/>
    <property type="project" value="TreeGrafter"/>
</dbReference>
<evidence type="ECO:0000256" key="2">
    <source>
        <dbReference type="ARBA" id="ARBA00022723"/>
    </source>
</evidence>
<dbReference type="PANTHER" id="PTHR11086">
    <property type="entry name" value="DEOXYCYTIDYLATE DEAMINASE-RELATED"/>
    <property type="match status" value="1"/>
</dbReference>
<dbReference type="AlphaFoldDB" id="A0A6B3LZN9"/>
<dbReference type="InterPro" id="IPR027417">
    <property type="entry name" value="P-loop_NTPase"/>
</dbReference>
<keyword evidence="4" id="KW-0862">Zinc</keyword>
<dbReference type="GO" id="GO:0004132">
    <property type="term" value="F:dCMP deaminase activity"/>
    <property type="evidence" value="ECO:0007669"/>
    <property type="project" value="TreeGrafter"/>
</dbReference>
<name>A0A6B3LZN9_9BACT</name>
<dbReference type="InterPro" id="IPR016193">
    <property type="entry name" value="Cytidine_deaminase-like"/>
</dbReference>
<keyword evidence="7" id="KW-1185">Reference proteome</keyword>
<gene>
    <name evidence="6" type="ORF">GXP69_15665</name>
</gene>
<dbReference type="InterPro" id="IPR015517">
    <property type="entry name" value="dCMP_deaminase-rel"/>
</dbReference>
<accession>A0A6B3LZN9</accession>
<evidence type="ECO:0000256" key="3">
    <source>
        <dbReference type="ARBA" id="ARBA00022801"/>
    </source>
</evidence>
<protein>
    <submittedName>
        <fullName evidence="6">Deoxycytidylate deaminase</fullName>
    </submittedName>
</protein>
<dbReference type="PROSITE" id="PS00903">
    <property type="entry name" value="CYT_DCMP_DEAMINASES_1"/>
    <property type="match status" value="1"/>
</dbReference>
<evidence type="ECO:0000313" key="6">
    <source>
        <dbReference type="EMBL" id="NEM99138.1"/>
    </source>
</evidence>
<evidence type="ECO:0000256" key="1">
    <source>
        <dbReference type="ARBA" id="ARBA00006576"/>
    </source>
</evidence>
<dbReference type="EMBL" id="JAAGWD010000007">
    <property type="protein sequence ID" value="NEM99138.1"/>
    <property type="molecule type" value="Genomic_DNA"/>
</dbReference>
<dbReference type="Gene3D" id="3.40.140.10">
    <property type="entry name" value="Cytidine Deaminase, domain 2"/>
    <property type="match status" value="1"/>
</dbReference>
<dbReference type="InterPro" id="IPR002125">
    <property type="entry name" value="CMP_dCMP_dom"/>
</dbReference>